<comment type="caution">
    <text evidence="3">The sequence shown here is derived from an EMBL/GenBank/DDBJ whole genome shotgun (WGS) entry which is preliminary data.</text>
</comment>
<dbReference type="SMART" id="SM00342">
    <property type="entry name" value="HTH_ARAC"/>
    <property type="match status" value="1"/>
</dbReference>
<keyword evidence="4" id="KW-1185">Reference proteome</keyword>
<evidence type="ECO:0000256" key="1">
    <source>
        <dbReference type="SAM" id="Phobius"/>
    </source>
</evidence>
<dbReference type="AlphaFoldDB" id="A0A934PK61"/>
<keyword evidence="1" id="KW-0472">Membrane</keyword>
<feature type="transmembrane region" description="Helical" evidence="1">
    <location>
        <begin position="317"/>
        <end position="335"/>
    </location>
</feature>
<proteinExistence type="predicted"/>
<dbReference type="GO" id="GO:0003700">
    <property type="term" value="F:DNA-binding transcription factor activity"/>
    <property type="evidence" value="ECO:0007669"/>
    <property type="project" value="InterPro"/>
</dbReference>
<dbReference type="Gene3D" id="1.10.10.60">
    <property type="entry name" value="Homeodomain-like"/>
    <property type="match status" value="1"/>
</dbReference>
<evidence type="ECO:0000313" key="3">
    <source>
        <dbReference type="EMBL" id="MBK0368240.1"/>
    </source>
</evidence>
<dbReference type="InterPro" id="IPR011990">
    <property type="entry name" value="TPR-like_helical_dom_sf"/>
</dbReference>
<dbReference type="Gene3D" id="1.25.40.10">
    <property type="entry name" value="Tetratricopeptide repeat domain"/>
    <property type="match status" value="2"/>
</dbReference>
<reference evidence="3" key="1">
    <citation type="submission" date="2020-12" db="EMBL/GenBank/DDBJ databases">
        <title>Bacterial novel species Flavobacterium sp. SE-1-e isolated from soil.</title>
        <authorList>
            <person name="Jung H.-Y."/>
        </authorList>
    </citation>
    <scope>NUCLEOTIDE SEQUENCE</scope>
    <source>
        <strain evidence="3">SE-1-e</strain>
    </source>
</reference>
<dbReference type="Proteomes" id="UP000609172">
    <property type="component" value="Unassembled WGS sequence"/>
</dbReference>
<sequence>MINGYQNILHQSPSKMRLRYADSMVYSAKKSADNALLGSAYLSKGIVYYGRKQQDKAMDNYLIANNYISKTDDLYLKYKVKYHIALSKLYIGFYDEAISLLRECTDYYKDHNPRPYLNSLHSLGLSYNKSGDYGLCTQTNILGIAECLRLDQPEMKPYFLHSQGINEYFLTNYSQSIKNIKSSLDVIKDNSDFANVAIGNFYLGKDYWALGKKQKAVEYFTRVDKIFNEKHYLRPDLRQSFELLISYFRQQKDVDSQLYYIKQLLKADTLLTETSRYIAGKIHKEYDTKELVSQMDKLQSENDDLTQEMVWEKNYDWISAILIFVLFMLITWLTFRHYRNKTLFKKRYEEYVSQIGKPKNILKNDNEKLPLKEINAETVTAILKQLDKFERDKKFLERDWKQGSLAAYLNSNSNYLALIIKHHRAQNFSEYINGLRVDYIVALLQKEKKYRNYTNNALAKEAGFSSTQRFANAFLTKMGIPVIYFVAQLKKED</sequence>
<dbReference type="PROSITE" id="PS01124">
    <property type="entry name" value="HTH_ARAC_FAMILY_2"/>
    <property type="match status" value="1"/>
</dbReference>
<protein>
    <submittedName>
        <fullName evidence="3">AraC family transcriptional regulator</fullName>
    </submittedName>
</protein>
<dbReference type="SUPFAM" id="SSF48452">
    <property type="entry name" value="TPR-like"/>
    <property type="match status" value="1"/>
</dbReference>
<dbReference type="EMBL" id="JAEHFV010000001">
    <property type="protein sequence ID" value="MBK0368240.1"/>
    <property type="molecule type" value="Genomic_DNA"/>
</dbReference>
<feature type="domain" description="HTH araC/xylS-type" evidence="2">
    <location>
        <begin position="396"/>
        <end position="488"/>
    </location>
</feature>
<dbReference type="GO" id="GO:0043565">
    <property type="term" value="F:sequence-specific DNA binding"/>
    <property type="evidence" value="ECO:0007669"/>
    <property type="project" value="InterPro"/>
</dbReference>
<dbReference type="InterPro" id="IPR018060">
    <property type="entry name" value="HTH_AraC"/>
</dbReference>
<evidence type="ECO:0000259" key="2">
    <source>
        <dbReference type="PROSITE" id="PS01124"/>
    </source>
</evidence>
<dbReference type="RefSeq" id="WP_200104163.1">
    <property type="nucleotide sequence ID" value="NZ_JAEHFV010000001.1"/>
</dbReference>
<name>A0A934PK61_9FLAO</name>
<gene>
    <name evidence="3" type="ORF">I5M07_00220</name>
</gene>
<keyword evidence="1" id="KW-0812">Transmembrane</keyword>
<accession>A0A934PK61</accession>
<keyword evidence="1" id="KW-1133">Transmembrane helix</keyword>
<organism evidence="3 4">
    <name type="scientific">Flavobacterium agrisoli</name>
    <dbReference type="NCBI Taxonomy" id="2793066"/>
    <lineage>
        <taxon>Bacteria</taxon>
        <taxon>Pseudomonadati</taxon>
        <taxon>Bacteroidota</taxon>
        <taxon>Flavobacteriia</taxon>
        <taxon>Flavobacteriales</taxon>
        <taxon>Flavobacteriaceae</taxon>
        <taxon>Flavobacterium</taxon>
    </lineage>
</organism>
<evidence type="ECO:0000313" key="4">
    <source>
        <dbReference type="Proteomes" id="UP000609172"/>
    </source>
</evidence>